<protein>
    <recommendedName>
        <fullName evidence="3">Secreted protein</fullName>
    </recommendedName>
</protein>
<evidence type="ECO:0000256" key="1">
    <source>
        <dbReference type="SAM" id="SignalP"/>
    </source>
</evidence>
<feature type="chain" id="PRO_5046182089" description="Secreted protein" evidence="1">
    <location>
        <begin position="20"/>
        <end position="131"/>
    </location>
</feature>
<dbReference type="RefSeq" id="WP_204298614.1">
    <property type="nucleotide sequence ID" value="NZ_BAAAGQ010000016.1"/>
</dbReference>
<reference evidence="2" key="1">
    <citation type="submission" date="2021-01" db="EMBL/GenBank/DDBJ databases">
        <title>Whole genome shotgun sequence of Actinoplanes capillaceus NBRC 16408.</title>
        <authorList>
            <person name="Komaki H."/>
            <person name="Tamura T."/>
        </authorList>
    </citation>
    <scope>NUCLEOTIDE SEQUENCE [LARGE SCALE GENOMIC DNA]</scope>
    <source>
        <strain evidence="2">NBRC 16408</strain>
    </source>
</reference>
<dbReference type="EMBL" id="BOMF01000105">
    <property type="protein sequence ID" value="GID48424.1"/>
    <property type="molecule type" value="Genomic_DNA"/>
</dbReference>
<evidence type="ECO:0000313" key="2">
    <source>
        <dbReference type="EMBL" id="GID48424.1"/>
    </source>
</evidence>
<comment type="caution">
    <text evidence="2">The sequence shown here is derived from an EMBL/GenBank/DDBJ whole genome shotgun (WGS) entry which is preliminary data.</text>
</comment>
<organism evidence="2">
    <name type="scientific">Actinoplanes campanulatus</name>
    <dbReference type="NCBI Taxonomy" id="113559"/>
    <lineage>
        <taxon>Bacteria</taxon>
        <taxon>Bacillati</taxon>
        <taxon>Actinomycetota</taxon>
        <taxon>Actinomycetes</taxon>
        <taxon>Micromonosporales</taxon>
        <taxon>Micromonosporaceae</taxon>
        <taxon>Actinoplanes</taxon>
    </lineage>
</organism>
<name>A0ABQ3WQ89_9ACTN</name>
<gene>
    <name evidence="2" type="ORF">Aca07nite_56990</name>
</gene>
<accession>A0ABQ3WQ89</accession>
<keyword evidence="1" id="KW-0732">Signal</keyword>
<sequence length="131" mass="13760">MALTAVVGIQVATSQSASAAACISTDNVRSWYVNGSASAGNSKSPTYTTTANCQDINFALGEVAESGDAVGRVRVCFVGAGYCQSSWKSYNSRTQNRIVVATNVSDGTTFKMEFDWGSGTVADRFGFGIWA</sequence>
<proteinExistence type="predicted"/>
<feature type="signal peptide" evidence="1">
    <location>
        <begin position="1"/>
        <end position="19"/>
    </location>
</feature>
<evidence type="ECO:0008006" key="3">
    <source>
        <dbReference type="Google" id="ProtNLM"/>
    </source>
</evidence>